<dbReference type="AlphaFoldDB" id="A0A285PE81"/>
<keyword evidence="6 8" id="KW-0446">Lipid-binding</keyword>
<dbReference type="NCBIfam" id="TIGR00362">
    <property type="entry name" value="DnaA"/>
    <property type="match status" value="1"/>
</dbReference>
<dbReference type="FunFam" id="1.10.1750.10:FF:000002">
    <property type="entry name" value="Chromosomal replication initiator protein DnaA"/>
    <property type="match status" value="1"/>
</dbReference>
<evidence type="ECO:0000313" key="15">
    <source>
        <dbReference type="EMBL" id="SNZ20032.1"/>
    </source>
</evidence>
<keyword evidence="2 8" id="KW-0963">Cytoplasm</keyword>
<feature type="binding site" evidence="8">
    <location>
        <position position="199"/>
    </location>
    <ligand>
        <name>ATP</name>
        <dbReference type="ChEBI" id="CHEBI:30616"/>
    </ligand>
</feature>
<feature type="binding site" evidence="8">
    <location>
        <position position="201"/>
    </location>
    <ligand>
        <name>ATP</name>
        <dbReference type="ChEBI" id="CHEBI:30616"/>
    </ligand>
</feature>
<dbReference type="HAMAP" id="MF_00377">
    <property type="entry name" value="DnaA_bact"/>
    <property type="match status" value="1"/>
</dbReference>
<dbReference type="GO" id="GO:0006275">
    <property type="term" value="P:regulation of DNA replication"/>
    <property type="evidence" value="ECO:0007669"/>
    <property type="project" value="UniProtKB-UniRule"/>
</dbReference>
<dbReference type="InterPro" id="IPR024633">
    <property type="entry name" value="DnaA_N_dom"/>
</dbReference>
<protein>
    <recommendedName>
        <fullName evidence="8 9">Chromosomal replication initiator protein DnaA</fullName>
    </recommendedName>
</protein>
<evidence type="ECO:0000256" key="1">
    <source>
        <dbReference type="ARBA" id="ARBA00006583"/>
    </source>
</evidence>
<feature type="binding site" evidence="8">
    <location>
        <position position="197"/>
    </location>
    <ligand>
        <name>ATP</name>
        <dbReference type="ChEBI" id="CHEBI:30616"/>
    </ligand>
</feature>
<evidence type="ECO:0000256" key="12">
    <source>
        <dbReference type="SAM" id="MobiDB-lite"/>
    </source>
</evidence>
<dbReference type="CDD" id="cd00009">
    <property type="entry name" value="AAA"/>
    <property type="match status" value="1"/>
</dbReference>
<keyword evidence="5 8" id="KW-0067">ATP-binding</keyword>
<evidence type="ECO:0000256" key="2">
    <source>
        <dbReference type="ARBA" id="ARBA00022490"/>
    </source>
</evidence>
<dbReference type="Pfam" id="PF08299">
    <property type="entry name" value="Bac_DnaA_C"/>
    <property type="match status" value="1"/>
</dbReference>
<comment type="domain">
    <text evidence="8">Domain I is involved in oligomerization and binding regulators, domain II is flexibile and of varying length in different bacteria, domain III forms the AAA+ region, while domain IV binds dsDNA.</text>
</comment>
<dbReference type="Gene3D" id="1.10.8.60">
    <property type="match status" value="1"/>
</dbReference>
<dbReference type="PANTHER" id="PTHR30050">
    <property type="entry name" value="CHROMOSOMAL REPLICATION INITIATOR PROTEIN DNAA"/>
    <property type="match status" value="1"/>
</dbReference>
<dbReference type="InterPro" id="IPR013159">
    <property type="entry name" value="DnaA_C"/>
</dbReference>
<dbReference type="InterPro" id="IPR001957">
    <property type="entry name" value="Chromosome_initiator_DnaA"/>
</dbReference>
<accession>A0A285PE81</accession>
<dbReference type="GO" id="GO:0005524">
    <property type="term" value="F:ATP binding"/>
    <property type="evidence" value="ECO:0007669"/>
    <property type="project" value="UniProtKB-UniRule"/>
</dbReference>
<proteinExistence type="inferred from homology"/>
<organism evidence="15 16">
    <name type="scientific">Cohaesibacter gelatinilyticus</name>
    <dbReference type="NCBI Taxonomy" id="372072"/>
    <lineage>
        <taxon>Bacteria</taxon>
        <taxon>Pseudomonadati</taxon>
        <taxon>Pseudomonadota</taxon>
        <taxon>Alphaproteobacteria</taxon>
        <taxon>Hyphomicrobiales</taxon>
        <taxon>Cohaesibacteraceae</taxon>
    </lineage>
</organism>
<dbReference type="InterPro" id="IPR020591">
    <property type="entry name" value="Chromosome_initiator_DnaA-like"/>
</dbReference>
<comment type="subcellular location">
    <subcellularLocation>
        <location evidence="8">Cytoplasm</location>
    </subcellularLocation>
</comment>
<evidence type="ECO:0000256" key="9">
    <source>
        <dbReference type="NCBIfam" id="TIGR00362"/>
    </source>
</evidence>
<evidence type="ECO:0000259" key="14">
    <source>
        <dbReference type="SMART" id="SM00760"/>
    </source>
</evidence>
<dbReference type="PANTHER" id="PTHR30050:SF2">
    <property type="entry name" value="CHROMOSOMAL REPLICATION INITIATOR PROTEIN DNAA"/>
    <property type="match status" value="1"/>
</dbReference>
<sequence>MEMGAAAHQAFQEADSPKEEPSVKVGKEEWDRVKSRLRTELGEDVFSSWFASVELEGEQNGLVILSVSTRFLKSWIQSHYGERLMALWREECEHVRRIDLYVRGAVRPKPAPTKTAAPNPAGNAAVGGMAGAAGLAGAQASENDQLGGSPLDPRLTFETFVVGQSNTLAHAAAKQVALAQPGQPVSFNPLFLHASVGLGKTHLLQAIAWEAKRSNPGAKVLYLTAERFMYSFVQALKSQSALDFKDTLRDIDILLIDDLQFLQGKSIQQEFCHTLNSLIDGARQVVVAADRPPVELESLDERVRSRLAGGLVSELQPLEKELRRSILSDRALQASRRDPNLAIPDVVLDHVAGIIRSNGRDLDGAFNRLMAHNQLTGAPITIEMAEQALKDLIRSKEPRRIRIEDIQRVVSKHYNVSRSDLLSSRRTRTIVRPRQIAMYLSKMLTPRSLPEIGRRFGGRDHTTVLHAVRKIEELSSSDTTLAQEIEMLKRIISE</sequence>
<dbReference type="PROSITE" id="PS01008">
    <property type="entry name" value="DNAA"/>
    <property type="match status" value="1"/>
</dbReference>
<dbReference type="FunFam" id="3.40.50.300:FF:000668">
    <property type="entry name" value="Chromosomal replication initiator protein DnaA"/>
    <property type="match status" value="1"/>
</dbReference>
<comment type="subunit">
    <text evidence="8">Oligomerizes as a right-handed, spiral filament on DNA at oriC.</text>
</comment>
<evidence type="ECO:0000313" key="16">
    <source>
        <dbReference type="Proteomes" id="UP000219439"/>
    </source>
</evidence>
<dbReference type="GO" id="GO:0006270">
    <property type="term" value="P:DNA replication initiation"/>
    <property type="evidence" value="ECO:0007669"/>
    <property type="project" value="UniProtKB-UniRule"/>
</dbReference>
<dbReference type="Pfam" id="PF11638">
    <property type="entry name" value="DnaA_N"/>
    <property type="match status" value="1"/>
</dbReference>
<evidence type="ECO:0000256" key="10">
    <source>
        <dbReference type="RuleBase" id="RU000577"/>
    </source>
</evidence>
<dbReference type="InterPro" id="IPR013317">
    <property type="entry name" value="DnaA_dom"/>
</dbReference>
<dbReference type="GO" id="GO:0008289">
    <property type="term" value="F:lipid binding"/>
    <property type="evidence" value="ECO:0007669"/>
    <property type="project" value="UniProtKB-KW"/>
</dbReference>
<gene>
    <name evidence="8" type="primary">dnaA</name>
    <name evidence="15" type="ORF">SAMN06265368_3130</name>
</gene>
<evidence type="ECO:0000256" key="5">
    <source>
        <dbReference type="ARBA" id="ARBA00022840"/>
    </source>
</evidence>
<comment type="function">
    <text evidence="8 10">Plays an essential role in the initiation and regulation of chromosomal replication. ATP-DnaA binds to the origin of replication (oriC) to initiate formation of the DNA replication initiation complex once per cell cycle. Binds the DnaA box (a 9 base pair repeat at the origin) and separates the double-stranded (ds)DNA. Forms a right-handed helical filament on oriC DNA; dsDNA binds to the exterior of the filament while single-stranded (ss)DNA is stabiized in the filament's interior. The ATP-DnaA-oriC complex binds and stabilizes one strand of the AT-rich DNA unwinding element (DUE), permitting loading of DNA polymerase. After initiation quickly degrades to an ADP-DnaA complex that is not apt for DNA replication. Binds acidic phospholipids.</text>
</comment>
<evidence type="ECO:0000256" key="4">
    <source>
        <dbReference type="ARBA" id="ARBA00022741"/>
    </source>
</evidence>
<keyword evidence="4 8" id="KW-0547">Nucleotide-binding</keyword>
<feature type="compositionally biased region" description="Basic and acidic residues" evidence="12">
    <location>
        <begin position="15"/>
        <end position="27"/>
    </location>
</feature>
<evidence type="ECO:0000256" key="8">
    <source>
        <dbReference type="HAMAP-Rule" id="MF_00377"/>
    </source>
</evidence>
<feature type="domain" description="Chromosomal replication initiator DnaA C-terminal" evidence="14">
    <location>
        <begin position="402"/>
        <end position="471"/>
    </location>
</feature>
<dbReference type="CDD" id="cd06571">
    <property type="entry name" value="Bac_DnaA_C"/>
    <property type="match status" value="1"/>
</dbReference>
<feature type="region of interest" description="Disordered" evidence="12">
    <location>
        <begin position="1"/>
        <end position="27"/>
    </location>
</feature>
<evidence type="ECO:0000256" key="6">
    <source>
        <dbReference type="ARBA" id="ARBA00023121"/>
    </source>
</evidence>
<dbReference type="InterPro" id="IPR010921">
    <property type="entry name" value="Trp_repressor/repl_initiator"/>
</dbReference>
<dbReference type="GO" id="GO:0005886">
    <property type="term" value="C:plasma membrane"/>
    <property type="evidence" value="ECO:0007669"/>
    <property type="project" value="TreeGrafter"/>
</dbReference>
<name>A0A285PE81_9HYPH</name>
<keyword evidence="16" id="KW-1185">Reference proteome</keyword>
<dbReference type="SMART" id="SM00382">
    <property type="entry name" value="AAA"/>
    <property type="match status" value="1"/>
</dbReference>
<comment type="similarity">
    <text evidence="1 8 11">Belongs to the DnaA family.</text>
</comment>
<dbReference type="InterPro" id="IPR038454">
    <property type="entry name" value="DnaA_N_sf"/>
</dbReference>
<comment type="caution">
    <text evidence="8">Lacks conserved residue(s) required for the propagation of feature annotation.</text>
</comment>
<dbReference type="SUPFAM" id="SSF52540">
    <property type="entry name" value="P-loop containing nucleoside triphosphate hydrolases"/>
    <property type="match status" value="1"/>
</dbReference>
<dbReference type="Gene3D" id="3.30.300.180">
    <property type="match status" value="1"/>
</dbReference>
<evidence type="ECO:0000256" key="3">
    <source>
        <dbReference type="ARBA" id="ARBA00022705"/>
    </source>
</evidence>
<feature type="binding site" evidence="8">
    <location>
        <position position="200"/>
    </location>
    <ligand>
        <name>ATP</name>
        <dbReference type="ChEBI" id="CHEBI:30616"/>
    </ligand>
</feature>
<dbReference type="Pfam" id="PF00308">
    <property type="entry name" value="Bac_DnaA"/>
    <property type="match status" value="1"/>
</dbReference>
<feature type="region of interest" description="Domain IV, binds dsDNA" evidence="8">
    <location>
        <begin position="374"/>
        <end position="494"/>
    </location>
</feature>
<feature type="region of interest" description="Domain I, interacts with DnaA modulators" evidence="8">
    <location>
        <begin position="1"/>
        <end position="108"/>
    </location>
</feature>
<dbReference type="SMART" id="SM00760">
    <property type="entry name" value="Bac_DnaA_C"/>
    <property type="match status" value="1"/>
</dbReference>
<dbReference type="SUPFAM" id="SSF48295">
    <property type="entry name" value="TrpR-like"/>
    <property type="match status" value="1"/>
</dbReference>
<dbReference type="GO" id="GO:0003688">
    <property type="term" value="F:DNA replication origin binding"/>
    <property type="evidence" value="ECO:0007669"/>
    <property type="project" value="UniProtKB-UniRule"/>
</dbReference>
<feature type="domain" description="AAA+ ATPase" evidence="13">
    <location>
        <begin position="186"/>
        <end position="313"/>
    </location>
</feature>
<reference evidence="15 16" key="1">
    <citation type="submission" date="2017-09" db="EMBL/GenBank/DDBJ databases">
        <authorList>
            <person name="Ehlers B."/>
            <person name="Leendertz F.H."/>
        </authorList>
    </citation>
    <scope>NUCLEOTIDE SEQUENCE [LARGE SCALE GENOMIC DNA]</scope>
    <source>
        <strain evidence="15 16">DSM 18289</strain>
    </source>
</reference>
<dbReference type="PRINTS" id="PR00051">
    <property type="entry name" value="DNAA"/>
</dbReference>
<evidence type="ECO:0000256" key="11">
    <source>
        <dbReference type="RuleBase" id="RU004227"/>
    </source>
</evidence>
<dbReference type="InterPro" id="IPR003593">
    <property type="entry name" value="AAA+_ATPase"/>
</dbReference>
<dbReference type="InterPro" id="IPR018312">
    <property type="entry name" value="Chromosome_initiator_DnaA_CS"/>
</dbReference>
<evidence type="ECO:0000256" key="7">
    <source>
        <dbReference type="ARBA" id="ARBA00023125"/>
    </source>
</evidence>
<evidence type="ECO:0000259" key="13">
    <source>
        <dbReference type="SMART" id="SM00382"/>
    </source>
</evidence>
<dbReference type="EMBL" id="OBEL01000003">
    <property type="protein sequence ID" value="SNZ20032.1"/>
    <property type="molecule type" value="Genomic_DNA"/>
</dbReference>
<dbReference type="GO" id="GO:0005737">
    <property type="term" value="C:cytoplasm"/>
    <property type="evidence" value="ECO:0007669"/>
    <property type="project" value="UniProtKB-SubCell"/>
</dbReference>
<dbReference type="InterPro" id="IPR027417">
    <property type="entry name" value="P-loop_NTPase"/>
</dbReference>
<dbReference type="Proteomes" id="UP000219439">
    <property type="component" value="Unassembled WGS sequence"/>
</dbReference>
<dbReference type="Gene3D" id="1.10.1750.10">
    <property type="match status" value="1"/>
</dbReference>
<dbReference type="Gene3D" id="3.40.50.300">
    <property type="entry name" value="P-loop containing nucleotide triphosphate hydrolases"/>
    <property type="match status" value="1"/>
</dbReference>
<keyword evidence="7 8" id="KW-0238">DNA-binding</keyword>
<keyword evidence="3 8" id="KW-0235">DNA replication</keyword>